<name>A0A6A5BVE5_NAEFO</name>
<dbReference type="FunFam" id="3.40.50.300:FF:000235">
    <property type="entry name" value="ATPase ASNA1"/>
    <property type="match status" value="1"/>
</dbReference>
<dbReference type="EC" id="3.6.-.-" evidence="8"/>
<feature type="active site" evidence="8">
    <location>
        <position position="76"/>
    </location>
</feature>
<dbReference type="InterPro" id="IPR027542">
    <property type="entry name" value="ATPase_ArsA/GET3_euk"/>
</dbReference>
<dbReference type="EMBL" id="VFQX01000033">
    <property type="protein sequence ID" value="KAF0977898.1"/>
    <property type="molecule type" value="Genomic_DNA"/>
</dbReference>
<evidence type="ECO:0000313" key="11">
    <source>
        <dbReference type="Proteomes" id="UP000444721"/>
    </source>
</evidence>
<dbReference type="AlphaFoldDB" id="A0A6A5BVE5"/>
<keyword evidence="11" id="KW-1185">Reference proteome</keyword>
<evidence type="ECO:0000256" key="5">
    <source>
        <dbReference type="ARBA" id="ARBA00022801"/>
    </source>
</evidence>
<dbReference type="SMR" id="A0A6A5BVE5"/>
<dbReference type="InterPro" id="IPR016300">
    <property type="entry name" value="ATPase_ArsA/GET3"/>
</dbReference>
<keyword evidence="2 8" id="KW-0813">Transport</keyword>
<evidence type="ECO:0000256" key="2">
    <source>
        <dbReference type="ARBA" id="ARBA00022448"/>
    </source>
</evidence>
<dbReference type="OMA" id="MDAPYEF"/>
<dbReference type="GO" id="GO:0043529">
    <property type="term" value="C:GET complex"/>
    <property type="evidence" value="ECO:0007669"/>
    <property type="project" value="TreeGrafter"/>
</dbReference>
<dbReference type="GO" id="GO:0046872">
    <property type="term" value="F:metal ion binding"/>
    <property type="evidence" value="ECO:0007669"/>
    <property type="project" value="UniProtKB-KW"/>
</dbReference>
<evidence type="ECO:0000256" key="3">
    <source>
        <dbReference type="ARBA" id="ARBA00022490"/>
    </source>
</evidence>
<feature type="binding site" evidence="8">
    <location>
        <begin position="47"/>
        <end position="54"/>
    </location>
    <ligand>
        <name>ATP</name>
        <dbReference type="ChEBI" id="CHEBI:30616"/>
    </ligand>
</feature>
<dbReference type="VEuPathDB" id="AmoebaDB:NfTy_059770"/>
<evidence type="ECO:0000256" key="7">
    <source>
        <dbReference type="ARBA" id="ARBA00022840"/>
    </source>
</evidence>
<dbReference type="CDD" id="cd02035">
    <property type="entry name" value="ArsA"/>
    <property type="match status" value="1"/>
</dbReference>
<dbReference type="InterPro" id="IPR025723">
    <property type="entry name" value="ArsA/GET3_ATPase-like"/>
</dbReference>
<dbReference type="HAMAP" id="MF_03112">
    <property type="entry name" value="Asna1_Get3"/>
    <property type="match status" value="1"/>
</dbReference>
<feature type="binding site" evidence="8">
    <location>
        <position position="298"/>
    </location>
    <ligand>
        <name>Zn(2+)</name>
        <dbReference type="ChEBI" id="CHEBI:29105"/>
        <note>ligand shared between dimeric partners</note>
    </ligand>
</feature>
<protein>
    <recommendedName>
        <fullName evidence="8">ATPase ASNA1 homolog</fullName>
        <ecNumber evidence="8">3.6.-.-</ecNumber>
    </recommendedName>
    <alternativeName>
        <fullName evidence="8">Arsenical pump-driving ATPase homolog</fullName>
    </alternativeName>
    <alternativeName>
        <fullName evidence="8">Arsenite-stimulated ATPase</fullName>
    </alternativeName>
</protein>
<dbReference type="RefSeq" id="XP_044562611.1">
    <property type="nucleotide sequence ID" value="XM_044706501.1"/>
</dbReference>
<feature type="domain" description="ArsA/GET3 Anion-transporting ATPase-like" evidence="9">
    <location>
        <begin position="40"/>
        <end position="344"/>
    </location>
</feature>
<keyword evidence="5 8" id="KW-0378">Hydrolase</keyword>
<evidence type="ECO:0000256" key="4">
    <source>
        <dbReference type="ARBA" id="ARBA00022741"/>
    </source>
</evidence>
<keyword evidence="6 8" id="KW-0256">Endoplasmic reticulum</keyword>
<keyword evidence="7 8" id="KW-0067">ATP-binding</keyword>
<comment type="similarity">
    <text evidence="1 8">Belongs to the arsA ATPase family.</text>
</comment>
<evidence type="ECO:0000313" key="10">
    <source>
        <dbReference type="EMBL" id="KAF0977898.1"/>
    </source>
</evidence>
<keyword evidence="8" id="KW-0479">Metal-binding</keyword>
<feature type="binding site" evidence="8">
    <location>
        <position position="256"/>
    </location>
    <ligand>
        <name>ATP</name>
        <dbReference type="ChEBI" id="CHEBI:30616"/>
    </ligand>
</feature>
<keyword evidence="3 8" id="KW-0963">Cytoplasm</keyword>
<feature type="binding site" evidence="8">
    <location>
        <position position="283"/>
    </location>
    <ligand>
        <name>ATP</name>
        <dbReference type="ChEBI" id="CHEBI:30616"/>
    </ligand>
</feature>
<dbReference type="GO" id="GO:0005524">
    <property type="term" value="F:ATP binding"/>
    <property type="evidence" value="ECO:0007669"/>
    <property type="project" value="UniProtKB-UniRule"/>
</dbReference>
<keyword evidence="4 8" id="KW-0547">Nucleotide-binding</keyword>
<dbReference type="InterPro" id="IPR027417">
    <property type="entry name" value="P-loop_NTPase"/>
</dbReference>
<dbReference type="PANTHER" id="PTHR10803:SF3">
    <property type="entry name" value="ATPASE GET3"/>
    <property type="match status" value="1"/>
</dbReference>
<dbReference type="VEuPathDB" id="AmoebaDB:FDP41_003220"/>
<comment type="subcellular location">
    <subcellularLocation>
        <location evidence="8">Cytoplasm</location>
    </subcellularLocation>
    <subcellularLocation>
        <location evidence="8">Endoplasmic reticulum</location>
    </subcellularLocation>
</comment>
<evidence type="ECO:0000256" key="6">
    <source>
        <dbReference type="ARBA" id="ARBA00022824"/>
    </source>
</evidence>
<evidence type="ECO:0000256" key="8">
    <source>
        <dbReference type="HAMAP-Rule" id="MF_03112"/>
    </source>
</evidence>
<sequence length="358" mass="40153">MLSKHNADDLVLSDDEEFDENEDLSLEPTIQNLLDEKSLQWIFVGGKGGVGKTTISSSIAMLLAQCRKNVLLISTDPAHNLSDAFAQKFSKDPTLVNGFDNLYCVEIDPSDSKSMLSGLLDDGSGETEEGGILKNLMKNLSTNLPGLDEVESFVHILRQVNNMNFDVVVFDTAPTGHTLRLLALPNVMKSTLGNILGSNIGKMFTQFGSLFGGSADSTNPQQLEEKLHKFQDNVDQITKQFQDPKKTTFVCVCIPEFLSVYETERLVQELTNFNIDSHNIVVNQLVLKDTKKEPCEICEARKSIQSKYLKQIFELYEDFHVIQMPLLGKEVRGVQALHEFKEMLLYPPPLAYKREDLK</sequence>
<keyword evidence="8" id="KW-0862">Zinc</keyword>
<accession>A0A6A5BVE5</accession>
<dbReference type="GO" id="GO:0016887">
    <property type="term" value="F:ATP hydrolysis activity"/>
    <property type="evidence" value="ECO:0007669"/>
    <property type="project" value="InterPro"/>
</dbReference>
<dbReference type="VEuPathDB" id="AmoebaDB:NF0039180"/>
<organism evidence="10 11">
    <name type="scientific">Naegleria fowleri</name>
    <name type="common">Brain eating amoeba</name>
    <dbReference type="NCBI Taxonomy" id="5763"/>
    <lineage>
        <taxon>Eukaryota</taxon>
        <taxon>Discoba</taxon>
        <taxon>Heterolobosea</taxon>
        <taxon>Tetramitia</taxon>
        <taxon>Eutetramitia</taxon>
        <taxon>Vahlkampfiidae</taxon>
        <taxon>Naegleria</taxon>
    </lineage>
</organism>
<gene>
    <name evidence="10" type="ORF">FDP41_003220</name>
</gene>
<evidence type="ECO:0000256" key="1">
    <source>
        <dbReference type="ARBA" id="ARBA00011040"/>
    </source>
</evidence>
<dbReference type="Proteomes" id="UP000444721">
    <property type="component" value="Unassembled WGS sequence"/>
</dbReference>
<dbReference type="GeneID" id="68110438"/>
<dbReference type="SUPFAM" id="SSF52540">
    <property type="entry name" value="P-loop containing nucleoside triphosphate hydrolases"/>
    <property type="match status" value="1"/>
</dbReference>
<dbReference type="PANTHER" id="PTHR10803">
    <property type="entry name" value="ARSENICAL PUMP-DRIVING ATPASE ARSENITE-TRANSLOCATING ATPASE"/>
    <property type="match status" value="1"/>
</dbReference>
<dbReference type="NCBIfam" id="TIGR00345">
    <property type="entry name" value="GET3_arsA_TRC40"/>
    <property type="match status" value="1"/>
</dbReference>
<comment type="caution">
    <text evidence="10">The sequence shown here is derived from an EMBL/GenBank/DDBJ whole genome shotgun (WGS) entry which is preliminary data.</text>
</comment>
<reference evidence="10 11" key="1">
    <citation type="journal article" date="2019" name="Sci. Rep.">
        <title>Nanopore sequencing improves the draft genome of the human pathogenic amoeba Naegleria fowleri.</title>
        <authorList>
            <person name="Liechti N."/>
            <person name="Schurch N."/>
            <person name="Bruggmann R."/>
            <person name="Wittwer M."/>
        </authorList>
    </citation>
    <scope>NUCLEOTIDE SEQUENCE [LARGE SCALE GENOMIC DNA]</scope>
    <source>
        <strain evidence="10 11">ATCC 30894</strain>
    </source>
</reference>
<comment type="subunit">
    <text evidence="8">Homodimer.</text>
</comment>
<proteinExistence type="inferred from homology"/>
<dbReference type="GO" id="GO:0071816">
    <property type="term" value="P:tail-anchored membrane protein insertion into ER membrane"/>
    <property type="evidence" value="ECO:0007669"/>
    <property type="project" value="TreeGrafter"/>
</dbReference>
<dbReference type="OrthoDB" id="1770at2759"/>
<dbReference type="Gene3D" id="3.40.50.300">
    <property type="entry name" value="P-loop containing nucleotide triphosphate hydrolases"/>
    <property type="match status" value="1"/>
</dbReference>
<comment type="function">
    <text evidence="8">ATPase required for the post-translational delivery of tail-anchored (TA) proteins to the endoplasmic reticulum. Recognizes and selectively binds the transmembrane domain of TA proteins in the cytosol. This complex then targets to the endoplasmic reticulum by membrane-bound receptors, where the tail-anchored protein is released for insertion. This process is regulated by ATP binding and hydrolysis. ATP binding drives the homodimer towards the closed dimer state, facilitating recognition of newly synthesized TA membrane proteins. ATP hydrolysis is required for insertion. Subsequently, the homodimer reverts towards the open dimer state, lowering its affinity for the membrane-bound receptor, and returning it to the cytosol to initiate a new round of targeting.</text>
</comment>
<evidence type="ECO:0000259" key="9">
    <source>
        <dbReference type="Pfam" id="PF02374"/>
    </source>
</evidence>
<feature type="binding site" evidence="8">
    <location>
        <position position="295"/>
    </location>
    <ligand>
        <name>Zn(2+)</name>
        <dbReference type="ChEBI" id="CHEBI:29105"/>
        <note>ligand shared between dimeric partners</note>
    </ligand>
</feature>
<dbReference type="Pfam" id="PF02374">
    <property type="entry name" value="ArsA_ATPase"/>
    <property type="match status" value="1"/>
</dbReference>